<protein>
    <submittedName>
        <fullName evidence="3">Uncharacterized protein</fullName>
    </submittedName>
</protein>
<evidence type="ECO:0000313" key="2">
    <source>
        <dbReference type="Proteomes" id="UP000887566"/>
    </source>
</evidence>
<dbReference type="Pfam" id="PF07801">
    <property type="entry name" value="DUF1647"/>
    <property type="match status" value="1"/>
</dbReference>
<evidence type="ECO:0000313" key="3">
    <source>
        <dbReference type="WBParaSite" id="PSAMB.scaffold4228size15262.g23756.t1"/>
    </source>
</evidence>
<dbReference type="AlphaFoldDB" id="A0A914WIP2"/>
<feature type="compositionally biased region" description="Low complexity" evidence="1">
    <location>
        <begin position="35"/>
        <end position="53"/>
    </location>
</feature>
<proteinExistence type="predicted"/>
<keyword evidence="2" id="KW-1185">Reference proteome</keyword>
<dbReference type="PANTHER" id="PTHR31389">
    <property type="entry name" value="LD39211P"/>
    <property type="match status" value="1"/>
</dbReference>
<accession>A0A914WIP2</accession>
<feature type="region of interest" description="Disordered" evidence="1">
    <location>
        <begin position="14"/>
        <end position="53"/>
    </location>
</feature>
<dbReference type="WBParaSite" id="PSAMB.scaffold4228size15262.g23756.t1">
    <property type="protein sequence ID" value="PSAMB.scaffold4228size15262.g23756.t1"/>
    <property type="gene ID" value="PSAMB.scaffold4228size15262.g23756"/>
</dbReference>
<name>A0A914WIP2_9BILA</name>
<dbReference type="PANTHER" id="PTHR31389:SF4">
    <property type="entry name" value="LD39211P"/>
    <property type="match status" value="1"/>
</dbReference>
<dbReference type="Proteomes" id="UP000887566">
    <property type="component" value="Unplaced"/>
</dbReference>
<organism evidence="2 3">
    <name type="scientific">Plectus sambesii</name>
    <dbReference type="NCBI Taxonomy" id="2011161"/>
    <lineage>
        <taxon>Eukaryota</taxon>
        <taxon>Metazoa</taxon>
        <taxon>Ecdysozoa</taxon>
        <taxon>Nematoda</taxon>
        <taxon>Chromadorea</taxon>
        <taxon>Plectida</taxon>
        <taxon>Plectina</taxon>
        <taxon>Plectoidea</taxon>
        <taxon>Plectidae</taxon>
        <taxon>Plectus</taxon>
    </lineage>
</organism>
<evidence type="ECO:0000256" key="1">
    <source>
        <dbReference type="SAM" id="MobiDB-lite"/>
    </source>
</evidence>
<dbReference type="InterPro" id="IPR012444">
    <property type="entry name" value="DUF1647"/>
</dbReference>
<sequence length="448" mass="50918">MICQWTLYDVFTSQQQLSPSSTETPMEPDPPNTPPVTLSSNNQRSASSSSSLNTLSSINLTSPLNLQTQGQEKSRSQWYAETIGALRLPLEQQNECGTVTVIHNTHEQIIKVKRISASGEEEVYSNIAPFDHTDECVCQRENSDVDYNFCFSVKVNGSIRFGQKFDCKWLPLLDELKILEPNAVKKVKFESPVFATGSSSNHFLEARALIVSIRTQLGNTSRILFHDLGLDDDEAAEIKAACNVEYRKFSFDPYPPSVRDLTTFRWKTLLISQLQREFSTFWWVDSSIRWSRSSLNDLYEAVSDGRVGSYLGVDKAYHSVFAATNPAMYKYLPIDIDKAKATMMYGGGFILFHRTPASVEVLKWLVLCAMEDNCINPPYSNLHCQFIDGEHWKLYAYCHRYDQSAVNIILANLNDYNETFYTTKSFQDFATVKRTDRSSVKLAECVKE</sequence>
<reference evidence="3" key="1">
    <citation type="submission" date="2022-11" db="UniProtKB">
        <authorList>
            <consortium name="WormBaseParasite"/>
        </authorList>
    </citation>
    <scope>IDENTIFICATION</scope>
</reference>